<comment type="subcellular location">
    <subcellularLocation>
        <location evidence="1">Cell envelope</location>
    </subcellularLocation>
</comment>
<evidence type="ECO:0000256" key="3">
    <source>
        <dbReference type="SAM" id="Coils"/>
    </source>
</evidence>
<evidence type="ECO:0000313" key="11">
    <source>
        <dbReference type="Proteomes" id="UP000193409"/>
    </source>
</evidence>
<dbReference type="GO" id="GO:0030313">
    <property type="term" value="C:cell envelope"/>
    <property type="evidence" value="ECO:0007669"/>
    <property type="project" value="UniProtKB-SubCell"/>
</dbReference>
<dbReference type="PANTHER" id="PTHR30158:SF3">
    <property type="entry name" value="MULTIDRUG EFFLUX PUMP SUBUNIT ACRA-RELATED"/>
    <property type="match status" value="1"/>
</dbReference>
<name>A0A1Y5T791_9RHOB</name>
<dbReference type="Pfam" id="PF25944">
    <property type="entry name" value="Beta-barrel_RND"/>
    <property type="match status" value="1"/>
</dbReference>
<dbReference type="GO" id="GO:0005886">
    <property type="term" value="C:plasma membrane"/>
    <property type="evidence" value="ECO:0007669"/>
    <property type="project" value="TreeGrafter"/>
</dbReference>
<dbReference type="OrthoDB" id="7811737at2"/>
<dbReference type="InterPro" id="IPR058624">
    <property type="entry name" value="MdtA-like_HH"/>
</dbReference>
<keyword evidence="3" id="KW-0175">Coiled coil</keyword>
<dbReference type="InterPro" id="IPR006143">
    <property type="entry name" value="RND_pump_MFP"/>
</dbReference>
<sequence>MSPKKSLALAALGVSAFLLAACNEEDAAAPQAAAAPKVSVAAAYQADITEEAVFIGKVEAIDSVDVIARVQGYLRDVLVGEGSNIAAGTPLFSIEKEAYEAAVSAREADLASAKANLELANIELDRKQQLVAKGTSPESELDIARANAAVAEAQIKAAEAALEQARLDLSYTDVSAPFDGRIGRISASVGDLVGPSSGPLVTVVRQAPMYVSFSLNEKQLADVLKALDTHAGGLADAERSPDVFVDLPNGDRLEETGHIAFADNRINPATGSISIRAEFSNESQMLVDGAFVHVHIQALEPEARTLVPQAAVQRDQKGDFVLLVNQQGVVEQRYITINGQHETGYIVEEGLQPGESVIVEGLQRVRAGVEVEAVQAGAAPEAATDAPADGAAATDEG</sequence>
<evidence type="ECO:0000313" key="10">
    <source>
        <dbReference type="EMBL" id="SLN55594.1"/>
    </source>
</evidence>
<evidence type="ECO:0000256" key="2">
    <source>
        <dbReference type="ARBA" id="ARBA00009477"/>
    </source>
</evidence>
<dbReference type="Gene3D" id="2.40.420.20">
    <property type="match status" value="1"/>
</dbReference>
<feature type="coiled-coil region" evidence="3">
    <location>
        <begin position="110"/>
        <end position="168"/>
    </location>
</feature>
<reference evidence="10 11" key="1">
    <citation type="submission" date="2017-03" db="EMBL/GenBank/DDBJ databases">
        <authorList>
            <person name="Afonso C.L."/>
            <person name="Miller P.J."/>
            <person name="Scott M.A."/>
            <person name="Spackman E."/>
            <person name="Goraichik I."/>
            <person name="Dimitrov K.M."/>
            <person name="Suarez D.L."/>
            <person name="Swayne D.E."/>
        </authorList>
    </citation>
    <scope>NUCLEOTIDE SEQUENCE [LARGE SCALE GENOMIC DNA]</scope>
    <source>
        <strain evidence="10 11">CECT 7680</strain>
    </source>
</reference>
<evidence type="ECO:0000259" key="8">
    <source>
        <dbReference type="Pfam" id="PF25944"/>
    </source>
</evidence>
<accession>A0A1Y5T791</accession>
<evidence type="ECO:0000256" key="4">
    <source>
        <dbReference type="SAM" id="MobiDB-lite"/>
    </source>
</evidence>
<protein>
    <submittedName>
        <fullName evidence="10">Efflux pump periplasmic linker BepF</fullName>
    </submittedName>
</protein>
<keyword evidence="11" id="KW-1185">Reference proteome</keyword>
<dbReference type="Pfam" id="PF25967">
    <property type="entry name" value="RND-MFP_C"/>
    <property type="match status" value="1"/>
</dbReference>
<dbReference type="InterPro" id="IPR058625">
    <property type="entry name" value="MdtA-like_BSH"/>
</dbReference>
<feature type="domain" description="Multidrug resistance protein MdtA-like alpha-helical hairpin" evidence="6">
    <location>
        <begin position="107"/>
        <end position="172"/>
    </location>
</feature>
<evidence type="ECO:0000259" key="6">
    <source>
        <dbReference type="Pfam" id="PF25876"/>
    </source>
</evidence>
<evidence type="ECO:0000259" key="7">
    <source>
        <dbReference type="Pfam" id="PF25917"/>
    </source>
</evidence>
<dbReference type="AlphaFoldDB" id="A0A1Y5T791"/>
<comment type="similarity">
    <text evidence="2">Belongs to the membrane fusion protein (MFP) (TC 8.A.1) family.</text>
</comment>
<dbReference type="GO" id="GO:0046677">
    <property type="term" value="P:response to antibiotic"/>
    <property type="evidence" value="ECO:0007669"/>
    <property type="project" value="TreeGrafter"/>
</dbReference>
<evidence type="ECO:0000256" key="1">
    <source>
        <dbReference type="ARBA" id="ARBA00004196"/>
    </source>
</evidence>
<feature type="domain" description="Multidrug resistance protein MdtA-like beta-barrel" evidence="8">
    <location>
        <begin position="208"/>
        <end position="298"/>
    </location>
</feature>
<organism evidence="10 11">
    <name type="scientific">Pseudoruegeria aquimaris</name>
    <dbReference type="NCBI Taxonomy" id="393663"/>
    <lineage>
        <taxon>Bacteria</taxon>
        <taxon>Pseudomonadati</taxon>
        <taxon>Pseudomonadota</taxon>
        <taxon>Alphaproteobacteria</taxon>
        <taxon>Rhodobacterales</taxon>
        <taxon>Roseobacteraceae</taxon>
        <taxon>Pseudoruegeria</taxon>
    </lineage>
</organism>
<dbReference type="Pfam" id="PF25917">
    <property type="entry name" value="BSH_RND"/>
    <property type="match status" value="1"/>
</dbReference>
<dbReference type="SUPFAM" id="SSF111369">
    <property type="entry name" value="HlyD-like secretion proteins"/>
    <property type="match status" value="1"/>
</dbReference>
<dbReference type="EMBL" id="FWFQ01000023">
    <property type="protein sequence ID" value="SLN55594.1"/>
    <property type="molecule type" value="Genomic_DNA"/>
</dbReference>
<dbReference type="NCBIfam" id="TIGR01730">
    <property type="entry name" value="RND_mfp"/>
    <property type="match status" value="1"/>
</dbReference>
<dbReference type="InterPro" id="IPR058626">
    <property type="entry name" value="MdtA-like_b-barrel"/>
</dbReference>
<keyword evidence="5" id="KW-0732">Signal</keyword>
<dbReference type="Gene3D" id="2.40.50.100">
    <property type="match status" value="1"/>
</dbReference>
<evidence type="ECO:0000256" key="5">
    <source>
        <dbReference type="SAM" id="SignalP"/>
    </source>
</evidence>
<gene>
    <name evidence="10" type="primary">bepF</name>
    <name evidence="10" type="ORF">PSA7680_02891</name>
</gene>
<feature type="domain" description="Multidrug resistance protein MdtA-like C-terminal permuted SH3" evidence="9">
    <location>
        <begin position="306"/>
        <end position="364"/>
    </location>
</feature>
<proteinExistence type="inferred from homology"/>
<dbReference type="InterPro" id="IPR058627">
    <property type="entry name" value="MdtA-like_C"/>
</dbReference>
<dbReference type="Gene3D" id="2.40.30.170">
    <property type="match status" value="1"/>
</dbReference>
<feature type="signal peptide" evidence="5">
    <location>
        <begin position="1"/>
        <end position="20"/>
    </location>
</feature>
<feature type="domain" description="Multidrug resistance protein MdtA-like barrel-sandwich hybrid" evidence="7">
    <location>
        <begin position="63"/>
        <end position="194"/>
    </location>
</feature>
<dbReference type="PANTHER" id="PTHR30158">
    <property type="entry name" value="ACRA/E-RELATED COMPONENT OF DRUG EFFLUX TRANSPORTER"/>
    <property type="match status" value="1"/>
</dbReference>
<dbReference type="FunFam" id="2.40.420.20:FF:000001">
    <property type="entry name" value="Efflux RND transporter periplasmic adaptor subunit"/>
    <property type="match status" value="1"/>
</dbReference>
<dbReference type="GO" id="GO:0022857">
    <property type="term" value="F:transmembrane transporter activity"/>
    <property type="evidence" value="ECO:0007669"/>
    <property type="project" value="InterPro"/>
</dbReference>
<dbReference type="Pfam" id="PF25876">
    <property type="entry name" value="HH_MFP_RND"/>
    <property type="match status" value="1"/>
</dbReference>
<feature type="region of interest" description="Disordered" evidence="4">
    <location>
        <begin position="377"/>
        <end position="397"/>
    </location>
</feature>
<dbReference type="PROSITE" id="PS51257">
    <property type="entry name" value="PROKAR_LIPOPROTEIN"/>
    <property type="match status" value="1"/>
</dbReference>
<dbReference type="Proteomes" id="UP000193409">
    <property type="component" value="Unassembled WGS sequence"/>
</dbReference>
<evidence type="ECO:0000259" key="9">
    <source>
        <dbReference type="Pfam" id="PF25967"/>
    </source>
</evidence>
<dbReference type="Gene3D" id="1.10.287.470">
    <property type="entry name" value="Helix hairpin bin"/>
    <property type="match status" value="1"/>
</dbReference>
<feature type="chain" id="PRO_5013006421" evidence="5">
    <location>
        <begin position="21"/>
        <end position="397"/>
    </location>
</feature>
<dbReference type="RefSeq" id="WP_085869428.1">
    <property type="nucleotide sequence ID" value="NZ_FWFQ01000023.1"/>
</dbReference>